<dbReference type="GO" id="GO:1990811">
    <property type="term" value="C:MWP complex"/>
    <property type="evidence" value="ECO:0007669"/>
    <property type="project" value="TreeGrafter"/>
</dbReference>
<dbReference type="RefSeq" id="XP_001024638.2">
    <property type="nucleotide sequence ID" value="XM_001024638.2"/>
</dbReference>
<dbReference type="Proteomes" id="UP000009168">
    <property type="component" value="Unassembled WGS sequence"/>
</dbReference>
<dbReference type="PANTHER" id="PTHR16220:SF0">
    <property type="entry name" value="WD REPEAT-CONTAINING PROTEIN WRAP73"/>
    <property type="match status" value="1"/>
</dbReference>
<dbReference type="GO" id="GO:0005815">
    <property type="term" value="C:microtubule organizing center"/>
    <property type="evidence" value="ECO:0007669"/>
    <property type="project" value="TreeGrafter"/>
</dbReference>
<evidence type="ECO:0000313" key="2">
    <source>
        <dbReference type="Proteomes" id="UP000009168"/>
    </source>
</evidence>
<dbReference type="InterPro" id="IPR036322">
    <property type="entry name" value="WD40_repeat_dom_sf"/>
</dbReference>
<gene>
    <name evidence="1" type="ORF">TTHERM_00614690</name>
</gene>
<dbReference type="InParanoid" id="I7MIG5"/>
<evidence type="ECO:0000313" key="1">
    <source>
        <dbReference type="EMBL" id="EAS04393.2"/>
    </source>
</evidence>
<dbReference type="GeneID" id="7837764"/>
<dbReference type="InterPro" id="IPR015943">
    <property type="entry name" value="WD40/YVTN_repeat-like_dom_sf"/>
</dbReference>
<dbReference type="KEGG" id="tet:TTHERM_00614690"/>
<dbReference type="SUPFAM" id="SSF50978">
    <property type="entry name" value="WD40 repeat-like"/>
    <property type="match status" value="1"/>
</dbReference>
<dbReference type="FunCoup" id="I7MIG5">
    <property type="interactions" value="66"/>
</dbReference>
<organism evidence="1 2">
    <name type="scientific">Tetrahymena thermophila (strain SB210)</name>
    <dbReference type="NCBI Taxonomy" id="312017"/>
    <lineage>
        <taxon>Eukaryota</taxon>
        <taxon>Sar</taxon>
        <taxon>Alveolata</taxon>
        <taxon>Ciliophora</taxon>
        <taxon>Intramacronucleata</taxon>
        <taxon>Oligohymenophorea</taxon>
        <taxon>Hymenostomatida</taxon>
        <taxon>Tetrahymenina</taxon>
        <taxon>Tetrahymenidae</taxon>
        <taxon>Tetrahymena</taxon>
    </lineage>
</organism>
<dbReference type="Gene3D" id="2.130.10.10">
    <property type="entry name" value="YVTN repeat-like/Quinoprotein amine dehydrogenase"/>
    <property type="match status" value="3"/>
</dbReference>
<protein>
    <submittedName>
        <fullName evidence="1">WD repeat WRAP73-like protein, putative</fullName>
    </submittedName>
</protein>
<dbReference type="OrthoDB" id="308690at2759"/>
<dbReference type="EMBL" id="GG662448">
    <property type="protein sequence ID" value="EAS04393.2"/>
    <property type="molecule type" value="Genomic_DNA"/>
</dbReference>
<keyword evidence="2" id="KW-1185">Reference proteome</keyword>
<dbReference type="InterPro" id="IPR052778">
    <property type="entry name" value="Centrosome-WD_assoc"/>
</dbReference>
<proteinExistence type="predicted"/>
<dbReference type="PANTHER" id="PTHR16220">
    <property type="entry name" value="WD REPEAT PROTEIN 8-RELATED"/>
    <property type="match status" value="1"/>
</dbReference>
<dbReference type="eggNOG" id="KOG4497">
    <property type="taxonomic scope" value="Eukaryota"/>
</dbReference>
<sequence>MQFSNIIQGACSAIFSQDSSLIAISNGSKILIKDINQELINRNVYSFQDIITHMEFSPDNQLILVVQSNSNTVEVKNFNDEQWICKIVDQACGLLHAVWAPDSRSIITFSDFQMKATIYSLTDKQQYLIKNPKYTDKGLSFSSDGKFMALAERRDIKDYIGIYYTKDWKLVNHFQVDTMDLVDIQWSKDDGSILVWDSSINYKFLVYHPSNGLIQRIQPYEYALGIKCVELSNTPNFVAIGSYDEKIRLVNTLTWKIITELEHKANIKEYSNAVVYREQNSTLLNAQHLVDRTTTQFVIDESINKLPGAKQSTDKSQQSGVTDVTFSFNANYIASKSASFPNAVFIWEVSLLELRYIILLQNPVKGFLWSHNSNNLIIYAGSNKIYFWSLDGASVCELPQYGKQFSVNKVLWNKNSKCLVLIDRRDAIIGYPPIDLEYNEEHEEEQREEYEN</sequence>
<accession>I7MIG5</accession>
<name>I7MIG5_TETTS</name>
<dbReference type="AlphaFoldDB" id="I7MIG5"/>
<dbReference type="STRING" id="312017.I7MIG5"/>
<reference evidence="2" key="1">
    <citation type="journal article" date="2006" name="PLoS Biol.">
        <title>Macronuclear genome sequence of the ciliate Tetrahymena thermophila, a model eukaryote.</title>
        <authorList>
            <person name="Eisen J.A."/>
            <person name="Coyne R.S."/>
            <person name="Wu M."/>
            <person name="Wu D."/>
            <person name="Thiagarajan M."/>
            <person name="Wortman J.R."/>
            <person name="Badger J.H."/>
            <person name="Ren Q."/>
            <person name="Amedeo P."/>
            <person name="Jones K.M."/>
            <person name="Tallon L.J."/>
            <person name="Delcher A.L."/>
            <person name="Salzberg S.L."/>
            <person name="Silva J.C."/>
            <person name="Haas B.J."/>
            <person name="Majoros W.H."/>
            <person name="Farzad M."/>
            <person name="Carlton J.M."/>
            <person name="Smith R.K. Jr."/>
            <person name="Garg J."/>
            <person name="Pearlman R.E."/>
            <person name="Karrer K.M."/>
            <person name="Sun L."/>
            <person name="Manning G."/>
            <person name="Elde N.C."/>
            <person name="Turkewitz A.P."/>
            <person name="Asai D.J."/>
            <person name="Wilkes D.E."/>
            <person name="Wang Y."/>
            <person name="Cai H."/>
            <person name="Collins K."/>
            <person name="Stewart B.A."/>
            <person name="Lee S.R."/>
            <person name="Wilamowska K."/>
            <person name="Weinberg Z."/>
            <person name="Ruzzo W.L."/>
            <person name="Wloga D."/>
            <person name="Gaertig J."/>
            <person name="Frankel J."/>
            <person name="Tsao C.-C."/>
            <person name="Gorovsky M.A."/>
            <person name="Keeling P.J."/>
            <person name="Waller R.F."/>
            <person name="Patron N.J."/>
            <person name="Cherry J.M."/>
            <person name="Stover N.A."/>
            <person name="Krieger C.J."/>
            <person name="del Toro C."/>
            <person name="Ryder H.F."/>
            <person name="Williamson S.C."/>
            <person name="Barbeau R.A."/>
            <person name="Hamilton E.P."/>
            <person name="Orias E."/>
        </authorList>
    </citation>
    <scope>NUCLEOTIDE SEQUENCE [LARGE SCALE GENOMIC DNA]</scope>
    <source>
        <strain evidence="2">SB210</strain>
    </source>
</reference>